<accession>W3A2D6</accession>
<evidence type="ECO:0000313" key="3">
    <source>
        <dbReference type="EMBL" id="ETP53802.1"/>
    </source>
</evidence>
<keyword evidence="1" id="KW-0863">Zinc-finger</keyword>
<reference evidence="3 4" key="1">
    <citation type="submission" date="2013-11" db="EMBL/GenBank/DDBJ databases">
        <title>The Genome Sequence of Phytophthora parasitica P10297.</title>
        <authorList>
            <consortium name="The Broad Institute Genomics Platform"/>
            <person name="Russ C."/>
            <person name="Tyler B."/>
            <person name="Panabieres F."/>
            <person name="Shan W."/>
            <person name="Tripathy S."/>
            <person name="Grunwald N."/>
            <person name="Machado M."/>
            <person name="Johnson C.S."/>
            <person name="Walker B."/>
            <person name="Young S.K."/>
            <person name="Zeng Q."/>
            <person name="Gargeya S."/>
            <person name="Fitzgerald M."/>
            <person name="Haas B."/>
            <person name="Abouelleil A."/>
            <person name="Allen A.W."/>
            <person name="Alvarado L."/>
            <person name="Arachchi H.M."/>
            <person name="Berlin A.M."/>
            <person name="Chapman S.B."/>
            <person name="Gainer-Dewar J."/>
            <person name="Goldberg J."/>
            <person name="Griggs A."/>
            <person name="Gujja S."/>
            <person name="Hansen M."/>
            <person name="Howarth C."/>
            <person name="Imamovic A."/>
            <person name="Ireland A."/>
            <person name="Larimer J."/>
            <person name="McCowan C."/>
            <person name="Murphy C."/>
            <person name="Pearson M."/>
            <person name="Poon T.W."/>
            <person name="Priest M."/>
            <person name="Roberts A."/>
            <person name="Saif S."/>
            <person name="Shea T."/>
            <person name="Sisk P."/>
            <person name="Sykes S."/>
            <person name="Wortman J."/>
            <person name="Nusbaum C."/>
            <person name="Birren B."/>
        </authorList>
    </citation>
    <scope>NUCLEOTIDE SEQUENCE [LARGE SCALE GENOMIC DNA]</scope>
    <source>
        <strain evidence="3 4">P10297</strain>
    </source>
</reference>
<evidence type="ECO:0000256" key="1">
    <source>
        <dbReference type="PROSITE-ProRule" id="PRU00325"/>
    </source>
</evidence>
<dbReference type="EMBL" id="ANIY01000242">
    <property type="protein sequence ID" value="ETP53802.1"/>
    <property type="molecule type" value="Genomic_DNA"/>
</dbReference>
<dbReference type="AlphaFoldDB" id="W3A2D6"/>
<dbReference type="GO" id="GO:0008270">
    <property type="term" value="F:zinc ion binding"/>
    <property type="evidence" value="ECO:0007669"/>
    <property type="project" value="UniProtKB-KW"/>
</dbReference>
<feature type="domain" description="SWIM-type" evidence="2">
    <location>
        <begin position="310"/>
        <end position="344"/>
    </location>
</feature>
<keyword evidence="1" id="KW-0479">Metal-binding</keyword>
<evidence type="ECO:0000313" key="4">
    <source>
        <dbReference type="Proteomes" id="UP000018948"/>
    </source>
</evidence>
<dbReference type="OrthoDB" id="142850at2759"/>
<protein>
    <recommendedName>
        <fullName evidence="2">SWIM-type domain-containing protein</fullName>
    </recommendedName>
</protein>
<gene>
    <name evidence="3" type="ORF">F442_01322</name>
</gene>
<sequence length="464" mass="53447">MCVKTESIIAYEHMLRALVKYAKTFLNLELKVHSASIDHADAIASAFELVWPHIEILSCWEHFLRQSRKQTKLEKTKGFMKDIGKQHLRLLHQSRSLKQFRALSKRVVKAWKESGEDKLAEWLQNVYLTKRWERWSVNSSSVPGFLPSQQPIESHHRVIKVIVTDYKKAPTITVLNSVLPRVLLYDATNLTPEHHRHYAEGPLPINAVVKVKEQLLLPDNYCIARSTTRIRIFFNSDNTMVLPMAAENLSAVSVTVERTERYELVVGKAWPISTYKRSEITFISLQQATVDRRALVQMNPLIPRSKWRFEEICLIRNVFRCTCKNFMHTGWVCSHVIASLDLLNKLKIGLALQKIPMRGLPGQRRDFQGGLTRDSDPYDVDRLIQLITKTPGKPLKWPVVQEFDIEDEGKTYKEHRVGQVAGCRLSATEGVYVWSVVFIHGDLLEYQVEELVHAVRRAHALGTQ</sequence>
<name>W3A2D6_PHYNI</name>
<proteinExistence type="predicted"/>
<comment type="caution">
    <text evidence="3">The sequence shown here is derived from an EMBL/GenBank/DDBJ whole genome shotgun (WGS) entry which is preliminary data.</text>
</comment>
<organism evidence="3 4">
    <name type="scientific">Phytophthora nicotianae P10297</name>
    <dbReference type="NCBI Taxonomy" id="1317064"/>
    <lineage>
        <taxon>Eukaryota</taxon>
        <taxon>Sar</taxon>
        <taxon>Stramenopiles</taxon>
        <taxon>Oomycota</taxon>
        <taxon>Peronosporomycetes</taxon>
        <taxon>Peronosporales</taxon>
        <taxon>Peronosporaceae</taxon>
        <taxon>Phytophthora</taxon>
    </lineage>
</organism>
<keyword evidence="1" id="KW-0862">Zinc</keyword>
<dbReference type="PROSITE" id="PS50966">
    <property type="entry name" value="ZF_SWIM"/>
    <property type="match status" value="1"/>
</dbReference>
<evidence type="ECO:0000259" key="2">
    <source>
        <dbReference type="PROSITE" id="PS50966"/>
    </source>
</evidence>
<dbReference type="InterPro" id="IPR007527">
    <property type="entry name" value="Znf_SWIM"/>
</dbReference>
<dbReference type="Proteomes" id="UP000018948">
    <property type="component" value="Unassembled WGS sequence"/>
</dbReference>